<reference evidence="1 2" key="1">
    <citation type="journal article" date="2016" name="Nat. Commun.">
        <title>Thousands of microbial genomes shed light on interconnected biogeochemical processes in an aquifer system.</title>
        <authorList>
            <person name="Anantharaman K."/>
            <person name="Brown C.T."/>
            <person name="Hug L.A."/>
            <person name="Sharon I."/>
            <person name="Castelle C.J."/>
            <person name="Probst A.J."/>
            <person name="Thomas B.C."/>
            <person name="Singh A."/>
            <person name="Wilkins M.J."/>
            <person name="Karaoz U."/>
            <person name="Brodie E.L."/>
            <person name="Williams K.H."/>
            <person name="Hubbard S.S."/>
            <person name="Banfield J.F."/>
        </authorList>
    </citation>
    <scope>NUCLEOTIDE SEQUENCE [LARGE SCALE GENOMIC DNA]</scope>
</reference>
<dbReference type="AlphaFoldDB" id="A0A1F5FID6"/>
<evidence type="ECO:0000313" key="1">
    <source>
        <dbReference type="EMBL" id="OGD79357.1"/>
    </source>
</evidence>
<proteinExistence type="predicted"/>
<comment type="caution">
    <text evidence="1">The sequence shown here is derived from an EMBL/GenBank/DDBJ whole genome shotgun (WGS) entry which is preliminary data.</text>
</comment>
<dbReference type="EMBL" id="MFAF01000013">
    <property type="protein sequence ID" value="OGD79357.1"/>
    <property type="molecule type" value="Genomic_DNA"/>
</dbReference>
<name>A0A1F5FID6_9BACT</name>
<evidence type="ECO:0008006" key="3">
    <source>
        <dbReference type="Google" id="ProtNLM"/>
    </source>
</evidence>
<organism evidence="1 2">
    <name type="scientific">Candidatus Coatesbacteria bacterium RBG_13_66_14</name>
    <dbReference type="NCBI Taxonomy" id="1817816"/>
    <lineage>
        <taxon>Bacteria</taxon>
        <taxon>Candidatus Coatesiibacteriota</taxon>
    </lineage>
</organism>
<dbReference type="Proteomes" id="UP000177187">
    <property type="component" value="Unassembled WGS sequence"/>
</dbReference>
<sequence length="97" mass="11053">MEPYFALTDWLTVSLPILLGGGGYGFRHLVEEYPDHEYRYEIYESGFWLVDPCVEVMLKPNPFMGIGLQGGYSLLLKRDEVFESSAYVGLAVYFGMP</sequence>
<gene>
    <name evidence="1" type="ORF">A2Y64_04270</name>
</gene>
<accession>A0A1F5FID6</accession>
<evidence type="ECO:0000313" key="2">
    <source>
        <dbReference type="Proteomes" id="UP000177187"/>
    </source>
</evidence>
<protein>
    <recommendedName>
        <fullName evidence="3">Outer membrane protein beta-barrel domain-containing protein</fullName>
    </recommendedName>
</protein>